<feature type="domain" description="Peptidase S8/S53" evidence="7">
    <location>
        <begin position="166"/>
        <end position="439"/>
    </location>
</feature>
<dbReference type="PRINTS" id="PR00723">
    <property type="entry name" value="SUBTILISIN"/>
</dbReference>
<dbReference type="InterPro" id="IPR015500">
    <property type="entry name" value="Peptidase_S8_subtilisin-rel"/>
</dbReference>
<proteinExistence type="inferred from homology"/>
<dbReference type="Gene3D" id="3.40.50.200">
    <property type="entry name" value="Peptidase S8/S53 domain"/>
    <property type="match status" value="1"/>
</dbReference>
<dbReference type="Proteomes" id="UP000542813">
    <property type="component" value="Unassembled WGS sequence"/>
</dbReference>
<keyword evidence="3 5" id="KW-0378">Hydrolase</keyword>
<protein>
    <submittedName>
        <fullName evidence="8">Subtilisin family serine protease</fullName>
    </submittedName>
</protein>
<dbReference type="RefSeq" id="WP_184826077.1">
    <property type="nucleotide sequence ID" value="NZ_JACHMM010000001.1"/>
</dbReference>
<feature type="active site" description="Charge relay system" evidence="5">
    <location>
        <position position="220"/>
    </location>
</feature>
<dbReference type="InterPro" id="IPR036852">
    <property type="entry name" value="Peptidase_S8/S53_dom_sf"/>
</dbReference>
<dbReference type="InterPro" id="IPR000209">
    <property type="entry name" value="Peptidase_S8/S53_dom"/>
</dbReference>
<dbReference type="GO" id="GO:0006508">
    <property type="term" value="P:proteolysis"/>
    <property type="evidence" value="ECO:0007669"/>
    <property type="project" value="UniProtKB-KW"/>
</dbReference>
<keyword evidence="2 5" id="KW-0645">Protease</keyword>
<comment type="similarity">
    <text evidence="1 5">Belongs to the peptidase S8 family.</text>
</comment>
<dbReference type="EMBL" id="JACHMM010000001">
    <property type="protein sequence ID" value="MBB5790194.1"/>
    <property type="molecule type" value="Genomic_DNA"/>
</dbReference>
<feature type="active site" description="Charge relay system" evidence="5">
    <location>
        <position position="377"/>
    </location>
</feature>
<evidence type="ECO:0000313" key="9">
    <source>
        <dbReference type="Proteomes" id="UP000542813"/>
    </source>
</evidence>
<dbReference type="AlphaFoldDB" id="A0A7W9GUU8"/>
<organism evidence="8 9">
    <name type="scientific">Jiangella mangrovi</name>
    <dbReference type="NCBI Taxonomy" id="1524084"/>
    <lineage>
        <taxon>Bacteria</taxon>
        <taxon>Bacillati</taxon>
        <taxon>Actinomycetota</taxon>
        <taxon>Actinomycetes</taxon>
        <taxon>Jiangellales</taxon>
        <taxon>Jiangellaceae</taxon>
        <taxon>Jiangella</taxon>
    </lineage>
</organism>
<feature type="compositionally biased region" description="Acidic residues" evidence="6">
    <location>
        <begin position="115"/>
        <end position="127"/>
    </location>
</feature>
<accession>A0A7W9GUU8</accession>
<gene>
    <name evidence="8" type="ORF">HD601_004769</name>
</gene>
<dbReference type="Pfam" id="PF00082">
    <property type="entry name" value="Peptidase_S8"/>
    <property type="match status" value="1"/>
</dbReference>
<dbReference type="InterPro" id="IPR050131">
    <property type="entry name" value="Peptidase_S8_subtilisin-like"/>
</dbReference>
<dbReference type="SUPFAM" id="SSF52743">
    <property type="entry name" value="Subtilisin-like"/>
    <property type="match status" value="1"/>
</dbReference>
<evidence type="ECO:0000313" key="8">
    <source>
        <dbReference type="EMBL" id="MBB5790194.1"/>
    </source>
</evidence>
<evidence type="ECO:0000256" key="1">
    <source>
        <dbReference type="ARBA" id="ARBA00011073"/>
    </source>
</evidence>
<feature type="active site" description="Charge relay system" evidence="5">
    <location>
        <position position="175"/>
    </location>
</feature>
<dbReference type="PANTHER" id="PTHR43806">
    <property type="entry name" value="PEPTIDASE S8"/>
    <property type="match status" value="1"/>
</dbReference>
<feature type="region of interest" description="Disordered" evidence="6">
    <location>
        <begin position="97"/>
        <end position="131"/>
    </location>
</feature>
<keyword evidence="9" id="KW-1185">Reference proteome</keyword>
<evidence type="ECO:0000256" key="5">
    <source>
        <dbReference type="PROSITE-ProRule" id="PRU01240"/>
    </source>
</evidence>
<dbReference type="PANTHER" id="PTHR43806:SF11">
    <property type="entry name" value="CEREVISIN-RELATED"/>
    <property type="match status" value="1"/>
</dbReference>
<evidence type="ECO:0000256" key="3">
    <source>
        <dbReference type="ARBA" id="ARBA00022801"/>
    </source>
</evidence>
<dbReference type="GO" id="GO:0004252">
    <property type="term" value="F:serine-type endopeptidase activity"/>
    <property type="evidence" value="ECO:0007669"/>
    <property type="project" value="UniProtKB-UniRule"/>
</dbReference>
<sequence>MQGRDPTVAAVRLLVRPRGGDDRPARLRREVDRVLGAVDEHDRPWAVEPLFPGTPDPELRRYWVVSGAVQAGPAYDETRVAYDLAARLARELDADVEPDLPSSAFGAEPDHREDADDVDDAVGEESLGDTRGVHLAGSDDVHWVVDAVRAGAAWALLPHLGGSARGAGVLVGSVDTGYTDHPEVAGAWSFDLDYDVVDGDDDARDPLRRRWYMPLDSPGHGTHTASVIGCRGDGVLLGVAPRVTIVPIRTVKSVVQVLDGDVARAVHEAHRRGCKVITMSLGGRGFFGLRSAIRAAIDDGVIVMAAAGNKVGIVVAPASYPECIAVGATNADSEPWSGSSRGPAVDVSAPGESVWVASVDSRTNPPVFGERRHHGTSFAVATLAGVAALWIAHHGHDRIVAKVGRAHVHAAFLQLVRTHGHREPPGWTEHGWDELYGVGIVDAAALLAAPLPDAADLVLPEIPAAPEAADPVSRLSAVLSGLGRDEVRSRVGELLGTAPDAVDDLPPVTVSELVYRLGEDDALRAGLTTPIGDVELPARPGAEARRLLARTASRALRTSAGP</sequence>
<evidence type="ECO:0000259" key="7">
    <source>
        <dbReference type="Pfam" id="PF00082"/>
    </source>
</evidence>
<evidence type="ECO:0000256" key="4">
    <source>
        <dbReference type="ARBA" id="ARBA00022825"/>
    </source>
</evidence>
<dbReference type="PROSITE" id="PS51892">
    <property type="entry name" value="SUBTILASE"/>
    <property type="match status" value="1"/>
</dbReference>
<keyword evidence="4 5" id="KW-0720">Serine protease</keyword>
<reference evidence="8 9" key="1">
    <citation type="submission" date="2020-08" db="EMBL/GenBank/DDBJ databases">
        <title>Sequencing the genomes of 1000 actinobacteria strains.</title>
        <authorList>
            <person name="Klenk H.-P."/>
        </authorList>
    </citation>
    <scope>NUCLEOTIDE SEQUENCE [LARGE SCALE GENOMIC DNA]</scope>
    <source>
        <strain evidence="8 9">DSM 102122</strain>
    </source>
</reference>
<evidence type="ECO:0000256" key="2">
    <source>
        <dbReference type="ARBA" id="ARBA00022670"/>
    </source>
</evidence>
<name>A0A7W9GUU8_9ACTN</name>
<evidence type="ECO:0000256" key="6">
    <source>
        <dbReference type="SAM" id="MobiDB-lite"/>
    </source>
</evidence>
<comment type="caution">
    <text evidence="8">The sequence shown here is derived from an EMBL/GenBank/DDBJ whole genome shotgun (WGS) entry which is preliminary data.</text>
</comment>